<evidence type="ECO:0000256" key="2">
    <source>
        <dbReference type="ARBA" id="ARBA00022540"/>
    </source>
</evidence>
<evidence type="ECO:0000256" key="3">
    <source>
        <dbReference type="ARBA" id="ARBA00022917"/>
    </source>
</evidence>
<feature type="region of interest" description="Disordered" evidence="4">
    <location>
        <begin position="142"/>
        <end position="287"/>
    </location>
</feature>
<dbReference type="PANTHER" id="PTHR23253">
    <property type="entry name" value="EUKARYOTIC TRANSLATION INITIATION FACTOR 4 GAMMA"/>
    <property type="match status" value="1"/>
</dbReference>
<name>A0A7S4SH97_9DINO</name>
<dbReference type="Gene3D" id="1.25.40.180">
    <property type="match status" value="1"/>
</dbReference>
<keyword evidence="3" id="KW-0648">Protein biosynthesis</keyword>
<feature type="compositionally biased region" description="Basic and acidic residues" evidence="4">
    <location>
        <begin position="172"/>
        <end position="182"/>
    </location>
</feature>
<dbReference type="GO" id="GO:0003729">
    <property type="term" value="F:mRNA binding"/>
    <property type="evidence" value="ECO:0007669"/>
    <property type="project" value="TreeGrafter"/>
</dbReference>
<evidence type="ECO:0000313" key="6">
    <source>
        <dbReference type="EMBL" id="CAE4645307.1"/>
    </source>
</evidence>
<proteinExistence type="inferred from homology"/>
<feature type="compositionally biased region" description="Low complexity" evidence="4">
    <location>
        <begin position="200"/>
        <end position="217"/>
    </location>
</feature>
<dbReference type="Pfam" id="PF02854">
    <property type="entry name" value="MIF4G"/>
    <property type="match status" value="1"/>
</dbReference>
<dbReference type="InterPro" id="IPR003890">
    <property type="entry name" value="MIF4G-like_typ-3"/>
</dbReference>
<feature type="region of interest" description="Disordered" evidence="4">
    <location>
        <begin position="569"/>
        <end position="588"/>
    </location>
</feature>
<feature type="domain" description="MIF4G" evidence="5">
    <location>
        <begin position="328"/>
        <end position="543"/>
    </location>
</feature>
<gene>
    <name evidence="6" type="ORF">AMON00008_LOCUS50055</name>
</gene>
<feature type="compositionally biased region" description="Low complexity" evidence="4">
    <location>
        <begin position="245"/>
        <end position="259"/>
    </location>
</feature>
<dbReference type="AlphaFoldDB" id="A0A7S4SH97"/>
<evidence type="ECO:0000256" key="4">
    <source>
        <dbReference type="SAM" id="MobiDB-lite"/>
    </source>
</evidence>
<comment type="similarity">
    <text evidence="1">Belongs to the eukaryotic initiation factor 4G family.</text>
</comment>
<feature type="compositionally biased region" description="Basic residues" evidence="4">
    <location>
        <begin position="579"/>
        <end position="588"/>
    </location>
</feature>
<feature type="compositionally biased region" description="Polar residues" evidence="4">
    <location>
        <begin position="260"/>
        <end position="275"/>
    </location>
</feature>
<evidence type="ECO:0000256" key="1">
    <source>
        <dbReference type="ARBA" id="ARBA00005775"/>
    </source>
</evidence>
<accession>A0A7S4SH97</accession>
<feature type="compositionally biased region" description="Low complexity" evidence="4">
    <location>
        <begin position="183"/>
        <end position="192"/>
    </location>
</feature>
<keyword evidence="2" id="KW-0396">Initiation factor</keyword>
<dbReference type="EMBL" id="HBNR01070673">
    <property type="protein sequence ID" value="CAE4645307.1"/>
    <property type="molecule type" value="Transcribed_RNA"/>
</dbReference>
<evidence type="ECO:0000259" key="5">
    <source>
        <dbReference type="SMART" id="SM00543"/>
    </source>
</evidence>
<dbReference type="GO" id="GO:0016281">
    <property type="term" value="C:eukaryotic translation initiation factor 4F complex"/>
    <property type="evidence" value="ECO:0007669"/>
    <property type="project" value="TreeGrafter"/>
</dbReference>
<reference evidence="6" key="1">
    <citation type="submission" date="2021-01" db="EMBL/GenBank/DDBJ databases">
        <authorList>
            <person name="Corre E."/>
            <person name="Pelletier E."/>
            <person name="Niang G."/>
            <person name="Scheremetjew M."/>
            <person name="Finn R."/>
            <person name="Kale V."/>
            <person name="Holt S."/>
            <person name="Cochrane G."/>
            <person name="Meng A."/>
            <person name="Brown T."/>
            <person name="Cohen L."/>
        </authorList>
    </citation>
    <scope>NUCLEOTIDE SEQUENCE</scope>
    <source>
        <strain evidence="6">CCMP3105</strain>
    </source>
</reference>
<dbReference type="PANTHER" id="PTHR23253:SF9">
    <property type="entry name" value="EUKARYOTIC TRANSLATION INITIATION FACTOR 4 GAMMA 2"/>
    <property type="match status" value="1"/>
</dbReference>
<protein>
    <recommendedName>
        <fullName evidence="5">MIF4G domain-containing protein</fullName>
    </recommendedName>
</protein>
<dbReference type="InterPro" id="IPR016024">
    <property type="entry name" value="ARM-type_fold"/>
</dbReference>
<dbReference type="SUPFAM" id="SSF48371">
    <property type="entry name" value="ARM repeat"/>
    <property type="match status" value="1"/>
</dbReference>
<sequence>MTFYAHASNAACAADSMNIAPPWDRFNSAGPLAGMHSSAGARSCGSGWHPVGAAEGNPASPYHHGQSSPNGYALQYDGASCGTGAQAWGGCYSSAYAGSYGDCYTSGYYGAYGGYSGSYASPSAGSYAQQNAYILNIDQYSDASDSEDEEQPKEKVLAKTKSTPEVTPAVAKDGEKRGKGAGEEAAAELAEPAPEPLFKGSLPAASSVPGSPVSTSLRSVPSSPAFTAEEVSCDELPMPRERSSSSEMFSASEPEAESSTQEQDSSRASNHSAASPASEGSGRPWRRWEPVRQRVELKVSESSWAAQQRARRGTKVVDSGAQDDAEVVRRMKSILNKLTIEKFPVLYQKLLASGIQTAGHAEALIREVFEKATTQHHFVAMYADLCAMLQEHFEKNPVSDDSMFSFRRLLLNECQASFERNLAPPAELDKLDAEERTQVEFKYKTRMIGNIRFVGALLTRKMLASKVMFAIIEELLTHTTPEALESLATLLTVVGPTFDRTEWAYHDLFTTVFKQVKAISEKASCNPRARCLLKDLLDLRQRGWQDTRPKRCEGPTTLQGVAQQVAAEERAAAGGRTGIRCRPRQARD</sequence>
<dbReference type="SMART" id="SM00543">
    <property type="entry name" value="MIF4G"/>
    <property type="match status" value="1"/>
</dbReference>
<organism evidence="6">
    <name type="scientific">Alexandrium monilatum</name>
    <dbReference type="NCBI Taxonomy" id="311494"/>
    <lineage>
        <taxon>Eukaryota</taxon>
        <taxon>Sar</taxon>
        <taxon>Alveolata</taxon>
        <taxon>Dinophyceae</taxon>
        <taxon>Gonyaulacales</taxon>
        <taxon>Pyrocystaceae</taxon>
        <taxon>Alexandrium</taxon>
    </lineage>
</organism>
<dbReference type="GO" id="GO:0003743">
    <property type="term" value="F:translation initiation factor activity"/>
    <property type="evidence" value="ECO:0007669"/>
    <property type="project" value="UniProtKB-KW"/>
</dbReference>